<accession>A0A2C9V209</accession>
<organism evidence="1">
    <name type="scientific">Manihot esculenta</name>
    <name type="common">Cassava</name>
    <name type="synonym">Jatropha manihot</name>
    <dbReference type="NCBI Taxonomy" id="3983"/>
    <lineage>
        <taxon>Eukaryota</taxon>
        <taxon>Viridiplantae</taxon>
        <taxon>Streptophyta</taxon>
        <taxon>Embryophyta</taxon>
        <taxon>Tracheophyta</taxon>
        <taxon>Spermatophyta</taxon>
        <taxon>Magnoliopsida</taxon>
        <taxon>eudicotyledons</taxon>
        <taxon>Gunneridae</taxon>
        <taxon>Pentapetalae</taxon>
        <taxon>rosids</taxon>
        <taxon>fabids</taxon>
        <taxon>Malpighiales</taxon>
        <taxon>Euphorbiaceae</taxon>
        <taxon>Crotonoideae</taxon>
        <taxon>Manihoteae</taxon>
        <taxon>Manihot</taxon>
    </lineage>
</organism>
<dbReference type="EMBL" id="CM004396">
    <property type="protein sequence ID" value="OAY38285.1"/>
    <property type="molecule type" value="Genomic_DNA"/>
</dbReference>
<proteinExistence type="predicted"/>
<gene>
    <name evidence="1" type="ORF">MANES_10G002700</name>
</gene>
<name>A0A2C9V209_MANES</name>
<protein>
    <submittedName>
        <fullName evidence="1">Uncharacterized protein</fullName>
    </submittedName>
</protein>
<evidence type="ECO:0000313" key="1">
    <source>
        <dbReference type="EMBL" id="OAY38285.1"/>
    </source>
</evidence>
<dbReference type="AlphaFoldDB" id="A0A2C9V209"/>
<reference evidence="1" key="1">
    <citation type="submission" date="2016-02" db="EMBL/GenBank/DDBJ databases">
        <title>WGS assembly of Manihot esculenta.</title>
        <authorList>
            <person name="Bredeson J.V."/>
            <person name="Prochnik S.E."/>
            <person name="Lyons J.B."/>
            <person name="Schmutz J."/>
            <person name="Grimwood J."/>
            <person name="Vrebalov J."/>
            <person name="Bart R.S."/>
            <person name="Amuge T."/>
            <person name="Ferguson M.E."/>
            <person name="Green R."/>
            <person name="Putnam N."/>
            <person name="Stites J."/>
            <person name="Rounsley S."/>
            <person name="Rokhsar D.S."/>
        </authorList>
    </citation>
    <scope>NUCLEOTIDE SEQUENCE [LARGE SCALE GENOMIC DNA]</scope>
    <source>
        <tissue evidence="1">Leaf</tissue>
    </source>
</reference>
<sequence length="144" mass="17712">MEPEVSDVCPSQVVSGYQQQRDWYETGLLKRWKWSDVSQKVAHRWWWLRVVDRREVVAWHVGCCPRWMRVRDSRRVARREMARNERRQWKGVDLAHGWWRTSAMERWWHDLVKHAGCDLRVRWASRPAEMERCWRRLVLAGCDR</sequence>